<feature type="region of interest" description="Disordered" evidence="9">
    <location>
        <begin position="464"/>
        <end position="530"/>
    </location>
</feature>
<feature type="compositionally biased region" description="Low complexity" evidence="9">
    <location>
        <begin position="312"/>
        <end position="323"/>
    </location>
</feature>
<dbReference type="AlphaFoldDB" id="A0A8C1SVS7"/>
<proteinExistence type="predicted"/>
<feature type="compositionally biased region" description="Polar residues" evidence="9">
    <location>
        <begin position="405"/>
        <end position="426"/>
    </location>
</feature>
<dbReference type="SUPFAM" id="SSF46934">
    <property type="entry name" value="UBA-like"/>
    <property type="match status" value="1"/>
</dbReference>
<dbReference type="GO" id="GO:0005694">
    <property type="term" value="C:chromosome"/>
    <property type="evidence" value="ECO:0007669"/>
    <property type="project" value="UniProtKB-SubCell"/>
</dbReference>
<evidence type="ECO:0000313" key="11">
    <source>
        <dbReference type="Ensembl" id="ENSCCRP00015013775.1"/>
    </source>
</evidence>
<evidence type="ECO:0000256" key="8">
    <source>
        <dbReference type="ARBA" id="ARBA00023242"/>
    </source>
</evidence>
<dbReference type="GO" id="GO:0061484">
    <property type="term" value="P:hematopoietic stem cell homeostasis"/>
    <property type="evidence" value="ECO:0007669"/>
    <property type="project" value="UniProtKB-ARBA"/>
</dbReference>
<accession>A0A8C1SVS7</accession>
<feature type="compositionally biased region" description="Low complexity" evidence="9">
    <location>
        <begin position="464"/>
        <end position="485"/>
    </location>
</feature>
<dbReference type="PANTHER" id="PTHR16308">
    <property type="entry name" value="UBIQUITIN ASSOCIATED PROTEIN 2-LIKE/LINGERER"/>
    <property type="match status" value="1"/>
</dbReference>
<feature type="region of interest" description="Disordered" evidence="9">
    <location>
        <begin position="1"/>
        <end position="36"/>
    </location>
</feature>
<dbReference type="SMART" id="SM00165">
    <property type="entry name" value="UBA"/>
    <property type="match status" value="1"/>
</dbReference>
<keyword evidence="5" id="KW-0488">Methylation</keyword>
<dbReference type="Ensembl" id="ENSCCRT00015014270.1">
    <property type="protein sequence ID" value="ENSCCRP00015013775.1"/>
    <property type="gene ID" value="ENSCCRG00015005941.1"/>
</dbReference>
<feature type="domain" description="UBA" evidence="10">
    <location>
        <begin position="51"/>
        <end position="91"/>
    </location>
</feature>
<evidence type="ECO:0000313" key="12">
    <source>
        <dbReference type="Proteomes" id="UP000694700"/>
    </source>
</evidence>
<feature type="compositionally biased region" description="Polar residues" evidence="9">
    <location>
        <begin position="211"/>
        <end position="229"/>
    </location>
</feature>
<dbReference type="GO" id="GO:0005737">
    <property type="term" value="C:cytoplasm"/>
    <property type="evidence" value="ECO:0007669"/>
    <property type="project" value="UniProtKB-SubCell"/>
</dbReference>
<feature type="region of interest" description="Disordered" evidence="9">
    <location>
        <begin position="399"/>
        <end position="450"/>
    </location>
</feature>
<evidence type="ECO:0000259" key="10">
    <source>
        <dbReference type="PROSITE" id="PS50030"/>
    </source>
</evidence>
<feature type="compositionally biased region" description="Basic residues" evidence="9">
    <location>
        <begin position="521"/>
        <end position="530"/>
    </location>
</feature>
<feature type="compositionally biased region" description="Basic and acidic residues" evidence="9">
    <location>
        <begin position="120"/>
        <end position="136"/>
    </location>
</feature>
<feature type="compositionally biased region" description="Basic residues" evidence="9">
    <location>
        <begin position="137"/>
        <end position="149"/>
    </location>
</feature>
<evidence type="ECO:0000256" key="6">
    <source>
        <dbReference type="ARBA" id="ARBA00022490"/>
    </source>
</evidence>
<evidence type="ECO:0000256" key="9">
    <source>
        <dbReference type="SAM" id="MobiDB-lite"/>
    </source>
</evidence>
<evidence type="ECO:0000256" key="3">
    <source>
        <dbReference type="ARBA" id="ARBA00004496"/>
    </source>
</evidence>
<evidence type="ECO:0000256" key="2">
    <source>
        <dbReference type="ARBA" id="ARBA00004286"/>
    </source>
</evidence>
<evidence type="ECO:0000256" key="4">
    <source>
        <dbReference type="ARBA" id="ARBA00022454"/>
    </source>
</evidence>
<dbReference type="InterPro" id="IPR022166">
    <property type="entry name" value="UBAP2/Lig"/>
</dbReference>
<name>A0A8C1SVS7_CYPCA</name>
<protein>
    <submittedName>
        <fullName evidence="11">Ubiquitin associated protein 2-like</fullName>
    </submittedName>
</protein>
<keyword evidence="8" id="KW-0539">Nucleus</keyword>
<sequence>MMTSVGGSRTRGNWEQTQGQTPSQSQHKQRPQATAEQIRLAQMISDHNDADFEEKVKQLVDITGKDQDESMIALHDCNGDVNRAINILLEGSPDTDSWEMVGKKKGVSGQKESAQTDGGDEGKENREKGGERDVARRRGGAPRRGRGTSRGRDFRGQENGLDGAKAGGVAGRGMERGRRGRGRGRGGAGRRGGRFSAQGMGTFNPADYTEPAQTEESYTSGSSWSNTGNLEPEDGNRLEFTGGEGTNYPRKFDSAPGESCTGCFAKDLDQKPLSETKIFTASSVASMPIPQENVTITAGQRIDLAVLLGKTPPSSSSEAEPASLEGPQPPSLSQSLVFSNSKQTASLSQSSSSAPYSQHSMVSMLSKGFGDVGDPKGTTGGSTTGSQFLAQIKTARALAQLAAQHSQSGPPNAGPSTWDTSPTTLGQYGKRADRPVHSPFTKRQPYQPISTSSSMMDAFLQDKATPASTTSTLPPQSTSSSSLPQAVTTPLSKPSGPNPGQQNSSSPADPQASSPLPLQQHKLKQQKKRASITTKIPALAVEMPGSADISGLNLQFGALQFGSEPVLPEYDASAAVATTTSSNQGQNSLYTSASKWVSHI</sequence>
<reference evidence="11" key="1">
    <citation type="submission" date="2025-08" db="UniProtKB">
        <authorList>
            <consortium name="Ensembl"/>
        </authorList>
    </citation>
    <scope>IDENTIFICATION</scope>
</reference>
<dbReference type="Pfam" id="PF12478">
    <property type="entry name" value="UBAP2-Lig"/>
    <property type="match status" value="1"/>
</dbReference>
<feature type="region of interest" description="Disordered" evidence="9">
    <location>
        <begin position="309"/>
        <end position="387"/>
    </location>
</feature>
<feature type="compositionally biased region" description="Low complexity" evidence="9">
    <location>
        <begin position="504"/>
        <end position="520"/>
    </location>
</feature>
<feature type="region of interest" description="Disordered" evidence="9">
    <location>
        <begin position="93"/>
        <end position="255"/>
    </location>
</feature>
<dbReference type="Gene3D" id="1.10.8.10">
    <property type="entry name" value="DNA helicase RuvA subunit, C-terminal domain"/>
    <property type="match status" value="1"/>
</dbReference>
<organism evidence="11 12">
    <name type="scientific">Cyprinus carpio</name>
    <name type="common">Common carp</name>
    <dbReference type="NCBI Taxonomy" id="7962"/>
    <lineage>
        <taxon>Eukaryota</taxon>
        <taxon>Metazoa</taxon>
        <taxon>Chordata</taxon>
        <taxon>Craniata</taxon>
        <taxon>Vertebrata</taxon>
        <taxon>Euteleostomi</taxon>
        <taxon>Actinopterygii</taxon>
        <taxon>Neopterygii</taxon>
        <taxon>Teleostei</taxon>
        <taxon>Ostariophysi</taxon>
        <taxon>Cypriniformes</taxon>
        <taxon>Cyprinidae</taxon>
        <taxon>Cyprininae</taxon>
        <taxon>Cyprinus</taxon>
    </lineage>
</organism>
<dbReference type="PANTHER" id="PTHR16308:SF18">
    <property type="entry name" value="UBIQUITIN-ASSOCIATED PROTEIN 2-LIKE"/>
    <property type="match status" value="1"/>
</dbReference>
<evidence type="ECO:0000256" key="7">
    <source>
        <dbReference type="ARBA" id="ARBA00022553"/>
    </source>
</evidence>
<keyword evidence="7" id="KW-0597">Phosphoprotein</keyword>
<dbReference type="FunFam" id="1.10.8.10:FF:000004">
    <property type="entry name" value="ubiquitin-associated protein 2-like isoform X1"/>
    <property type="match status" value="1"/>
</dbReference>
<dbReference type="InterPro" id="IPR051833">
    <property type="entry name" value="TC-DDR_regulator"/>
</dbReference>
<dbReference type="InterPro" id="IPR009060">
    <property type="entry name" value="UBA-like_sf"/>
</dbReference>
<keyword evidence="4" id="KW-0158">Chromosome</keyword>
<feature type="compositionally biased region" description="Polar residues" evidence="9">
    <location>
        <begin position="1"/>
        <end position="35"/>
    </location>
</feature>
<keyword evidence="6" id="KW-0963">Cytoplasm</keyword>
<dbReference type="InterPro" id="IPR015940">
    <property type="entry name" value="UBA"/>
</dbReference>
<comment type="subcellular location">
    <subcellularLocation>
        <location evidence="2">Chromosome</location>
    </subcellularLocation>
    <subcellularLocation>
        <location evidence="3">Cytoplasm</location>
    </subcellularLocation>
    <subcellularLocation>
        <location evidence="1">Nucleus</location>
    </subcellularLocation>
</comment>
<dbReference type="PROSITE" id="PS50030">
    <property type="entry name" value="UBA"/>
    <property type="match status" value="1"/>
</dbReference>
<dbReference type="Proteomes" id="UP000694700">
    <property type="component" value="Unplaced"/>
</dbReference>
<evidence type="ECO:0000256" key="1">
    <source>
        <dbReference type="ARBA" id="ARBA00004123"/>
    </source>
</evidence>
<dbReference type="GO" id="GO:0005634">
    <property type="term" value="C:nucleus"/>
    <property type="evidence" value="ECO:0007669"/>
    <property type="project" value="UniProtKB-SubCell"/>
</dbReference>
<dbReference type="CDD" id="cd14277">
    <property type="entry name" value="UBA_UBP2_like"/>
    <property type="match status" value="1"/>
</dbReference>
<evidence type="ECO:0000256" key="5">
    <source>
        <dbReference type="ARBA" id="ARBA00022481"/>
    </source>
</evidence>
<feature type="compositionally biased region" description="Low complexity" evidence="9">
    <location>
        <begin position="339"/>
        <end position="360"/>
    </location>
</feature>